<protein>
    <submittedName>
        <fullName evidence="2">Glycosyl transferase</fullName>
    </submittedName>
</protein>
<dbReference type="PANTHER" id="PTHR12526">
    <property type="entry name" value="GLYCOSYLTRANSFERASE"/>
    <property type="match status" value="1"/>
</dbReference>
<dbReference type="SUPFAM" id="SSF53756">
    <property type="entry name" value="UDP-Glycosyltransferase/glycogen phosphorylase"/>
    <property type="match status" value="1"/>
</dbReference>
<name>A0A3D8Q1U2_9BACI</name>
<dbReference type="Gene3D" id="3.40.50.2000">
    <property type="entry name" value="Glycogen Phosphorylase B"/>
    <property type="match status" value="2"/>
</dbReference>
<evidence type="ECO:0000259" key="1">
    <source>
        <dbReference type="Pfam" id="PF00534"/>
    </source>
</evidence>
<sequence length="396" mass="45739">MKKSILFVIDSLDIAGAEKSLVTLLSMLDYSRYSVDLQLFSHGHALEELVPEEVNILEPLKYTNFTKQNVKDSIKYAIGEREYMMLYSRLKYSIGIRRKEYTNPQKAMIFWQSVSKVIENNPKTYDIAVSYAQGIPTFYVAEKIKANNKFAWVNTSLIISEMERDYQTKFYDKYNKIIAVSYSAKEKYLDIFPFYSDKIKVIFDINNPILINKMSQIGKDYEDNYNGIRILTIGRLSEGKGYDIALEACKRLKEKGINFKWYVLGKGPLKEEIEDFIIVHDLAEHFILLGVKTNPYPFIKDADIYVQTSRFEGFGLAIAEARMLNIPVVTTRFDAVFNQMIHEKNGLVVDMNADAVSDGILRLINDQELRQSIVNYLHSEKKGNTEEIEKVYQLLG</sequence>
<dbReference type="Proteomes" id="UP000257143">
    <property type="component" value="Unassembled WGS sequence"/>
</dbReference>
<comment type="caution">
    <text evidence="2">The sequence shown here is derived from an EMBL/GenBank/DDBJ whole genome shotgun (WGS) entry which is preliminary data.</text>
</comment>
<keyword evidence="3" id="KW-1185">Reference proteome</keyword>
<dbReference type="Pfam" id="PF00534">
    <property type="entry name" value="Glycos_transf_1"/>
    <property type="match status" value="1"/>
</dbReference>
<dbReference type="OrthoDB" id="9813638at2"/>
<reference evidence="3" key="1">
    <citation type="submission" date="2017-11" db="EMBL/GenBank/DDBJ databases">
        <authorList>
            <person name="Zhu W."/>
        </authorList>
    </citation>
    <scope>NUCLEOTIDE SEQUENCE [LARGE SCALE GENOMIC DNA]</scope>
    <source>
        <strain evidence="3">CAU 1183</strain>
    </source>
</reference>
<organism evidence="2 3">
    <name type="scientific">Oceanobacillus arenosus</name>
    <dbReference type="NCBI Taxonomy" id="1229153"/>
    <lineage>
        <taxon>Bacteria</taxon>
        <taxon>Bacillati</taxon>
        <taxon>Bacillota</taxon>
        <taxon>Bacilli</taxon>
        <taxon>Bacillales</taxon>
        <taxon>Bacillaceae</taxon>
        <taxon>Oceanobacillus</taxon>
    </lineage>
</organism>
<dbReference type="EMBL" id="PIOC01000001">
    <property type="protein sequence ID" value="RDW22400.1"/>
    <property type="molecule type" value="Genomic_DNA"/>
</dbReference>
<feature type="domain" description="Glycosyl transferase family 1" evidence="1">
    <location>
        <begin position="227"/>
        <end position="376"/>
    </location>
</feature>
<dbReference type="GO" id="GO:0016757">
    <property type="term" value="F:glycosyltransferase activity"/>
    <property type="evidence" value="ECO:0007669"/>
    <property type="project" value="InterPro"/>
</dbReference>
<dbReference type="AlphaFoldDB" id="A0A3D8Q1U2"/>
<dbReference type="InterPro" id="IPR001296">
    <property type="entry name" value="Glyco_trans_1"/>
</dbReference>
<accession>A0A3D8Q1U2</accession>
<evidence type="ECO:0000313" key="3">
    <source>
        <dbReference type="Proteomes" id="UP000257143"/>
    </source>
</evidence>
<evidence type="ECO:0000313" key="2">
    <source>
        <dbReference type="EMBL" id="RDW22400.1"/>
    </source>
</evidence>
<dbReference type="PANTHER" id="PTHR12526:SF630">
    <property type="entry name" value="GLYCOSYLTRANSFERASE"/>
    <property type="match status" value="1"/>
</dbReference>
<dbReference type="RefSeq" id="WP_115771259.1">
    <property type="nucleotide sequence ID" value="NZ_PIOC01000001.1"/>
</dbReference>
<gene>
    <name evidence="2" type="ORF">CWR48_01460</name>
</gene>
<dbReference type="CDD" id="cd03811">
    <property type="entry name" value="GT4_GT28_WabH-like"/>
    <property type="match status" value="1"/>
</dbReference>
<proteinExistence type="predicted"/>
<keyword evidence="2" id="KW-0808">Transferase</keyword>